<keyword evidence="11" id="KW-0325">Glycoprotein</keyword>
<dbReference type="SUPFAM" id="SSF52058">
    <property type="entry name" value="L domain-like"/>
    <property type="match status" value="2"/>
</dbReference>
<dbReference type="PANTHER" id="PTHR48063">
    <property type="entry name" value="LRR RECEPTOR-LIKE KINASE"/>
    <property type="match status" value="1"/>
</dbReference>
<evidence type="ECO:0000313" key="15">
    <source>
        <dbReference type="Proteomes" id="UP000712281"/>
    </source>
</evidence>
<dbReference type="Pfam" id="PF23598">
    <property type="entry name" value="LRR_14"/>
    <property type="match status" value="1"/>
</dbReference>
<dbReference type="Proteomes" id="UP000712281">
    <property type="component" value="Unassembled WGS sequence"/>
</dbReference>
<evidence type="ECO:0000256" key="3">
    <source>
        <dbReference type="ARBA" id="ARBA00022475"/>
    </source>
</evidence>
<evidence type="ECO:0000256" key="7">
    <source>
        <dbReference type="ARBA" id="ARBA00022737"/>
    </source>
</evidence>
<gene>
    <name evidence="14" type="ORF">F2Q68_00024606</name>
</gene>
<dbReference type="EMBL" id="QGKW02001911">
    <property type="protein sequence ID" value="KAF2567286.1"/>
    <property type="molecule type" value="Genomic_DNA"/>
</dbReference>
<keyword evidence="3" id="KW-1003">Cell membrane</keyword>
<evidence type="ECO:0000256" key="9">
    <source>
        <dbReference type="ARBA" id="ARBA00023136"/>
    </source>
</evidence>
<dbReference type="Gene3D" id="3.80.10.10">
    <property type="entry name" value="Ribonuclease Inhibitor"/>
    <property type="match status" value="3"/>
</dbReference>
<protein>
    <recommendedName>
        <fullName evidence="13">Disease resistance R13L4/SHOC-2-like LRR domain-containing protein</fullName>
    </recommendedName>
</protein>
<feature type="signal peptide" evidence="12">
    <location>
        <begin position="1"/>
        <end position="24"/>
    </location>
</feature>
<evidence type="ECO:0000256" key="5">
    <source>
        <dbReference type="ARBA" id="ARBA00022692"/>
    </source>
</evidence>
<keyword evidence="4" id="KW-0433">Leucine-rich repeat</keyword>
<proteinExistence type="inferred from homology"/>
<reference evidence="14" key="1">
    <citation type="submission" date="2019-12" db="EMBL/GenBank/DDBJ databases">
        <title>Genome sequencing and annotation of Brassica cretica.</title>
        <authorList>
            <person name="Studholme D.J."/>
            <person name="Sarris P.F."/>
        </authorList>
    </citation>
    <scope>NUCLEOTIDE SEQUENCE</scope>
    <source>
        <strain evidence="14">PFS-001/15</strain>
        <tissue evidence="14">Leaf</tissue>
    </source>
</reference>
<dbReference type="InterPro" id="IPR046956">
    <property type="entry name" value="RLP23-like"/>
</dbReference>
<evidence type="ECO:0000256" key="8">
    <source>
        <dbReference type="ARBA" id="ARBA00022989"/>
    </source>
</evidence>
<dbReference type="InterPro" id="IPR003591">
    <property type="entry name" value="Leu-rich_rpt_typical-subtyp"/>
</dbReference>
<keyword evidence="9" id="KW-0472">Membrane</keyword>
<evidence type="ECO:0000256" key="11">
    <source>
        <dbReference type="ARBA" id="ARBA00023180"/>
    </source>
</evidence>
<keyword evidence="8" id="KW-1133">Transmembrane helix</keyword>
<keyword evidence="7" id="KW-0677">Repeat</keyword>
<dbReference type="Pfam" id="PF00560">
    <property type="entry name" value="LRR_1"/>
    <property type="match status" value="4"/>
</dbReference>
<evidence type="ECO:0000256" key="10">
    <source>
        <dbReference type="ARBA" id="ARBA00023170"/>
    </source>
</evidence>
<keyword evidence="6 12" id="KW-0732">Signal</keyword>
<evidence type="ECO:0000256" key="2">
    <source>
        <dbReference type="ARBA" id="ARBA00009592"/>
    </source>
</evidence>
<comment type="caution">
    <text evidence="14">The sequence shown here is derived from an EMBL/GenBank/DDBJ whole genome shotgun (WGS) entry which is preliminary data.</text>
</comment>
<dbReference type="InterPro" id="IPR055414">
    <property type="entry name" value="LRR_R13L4/SHOC2-like"/>
</dbReference>
<accession>A0A8S9ID33</accession>
<keyword evidence="5" id="KW-0812">Transmembrane</keyword>
<dbReference type="FunFam" id="3.80.10.10:FF:000041">
    <property type="entry name" value="LRR receptor-like serine/threonine-protein kinase ERECTA"/>
    <property type="match status" value="1"/>
</dbReference>
<keyword evidence="10" id="KW-0675">Receptor</keyword>
<comment type="similarity">
    <text evidence="2">Belongs to the RLP family.</text>
</comment>
<evidence type="ECO:0000259" key="13">
    <source>
        <dbReference type="Pfam" id="PF23598"/>
    </source>
</evidence>
<dbReference type="InterPro" id="IPR032675">
    <property type="entry name" value="LRR_dom_sf"/>
</dbReference>
<evidence type="ECO:0000313" key="14">
    <source>
        <dbReference type="EMBL" id="KAF2567286.1"/>
    </source>
</evidence>
<evidence type="ECO:0000256" key="1">
    <source>
        <dbReference type="ARBA" id="ARBA00004251"/>
    </source>
</evidence>
<evidence type="ECO:0000256" key="12">
    <source>
        <dbReference type="SAM" id="SignalP"/>
    </source>
</evidence>
<sequence>MSESLLLLHFLLILLLCCVSPSMLLPITYPFEGYVSCQPRQIQALTQFKNEFDTRGCNHSDYSNGVWCDNSTGAVTKLQLTACLSGTLNPNSSLFKLHHLRYLNLSENNFVSSSLPSEFGNLIRLEVLSLSSNGFLGQVPSSISNLSSLAALDLSYNDLTGSLPLVGNLTKLYFLKLSHNHFSGTLNPNNGLFLLHQLRYLNLGFNNFSSSLPSQFGNLNRLKVLSLTSNGFFGQVPTTISNLTLLEGFFFDQNKLTGSFPFVQNLTMLTILNIYDNHFSGAIPSSLLTLPSLIHLDLRQNDLTGRFEVPNSTLSSNLRQMLIGNNQFKGEILEPISKLINLEVLGLSFLNISYPVDLRLFSSLRSLWYLDISGSSISPFSLSSDSYIPLTMEVLLLTHCGIKEFPNILKTLQNLESIDISDNRINGKIPEWLWSLPHLDSVFVTNNSFNGFEGSTEVFVNSSVQTLYLGRIPLSLGNLTQLASLDLSRNQFSGTIPNELKALTFLAFLNVSHNQLTGEIPQGTQIIGQSKSSFEGNAGLCGFPLAESCVRTSVPPLQDVNQEEEEVLSWKAVAIGYAPGLLFGLALGQVIASYKPKWLAKLSRLYYFGFLT</sequence>
<name>A0A8S9ID33_BRACR</name>
<dbReference type="SMART" id="SM00369">
    <property type="entry name" value="LRR_TYP"/>
    <property type="match status" value="6"/>
</dbReference>
<dbReference type="PANTHER" id="PTHR48063:SF35">
    <property type="entry name" value="RECEPTOR-LIKE PROTEIN 12"/>
    <property type="match status" value="1"/>
</dbReference>
<feature type="chain" id="PRO_5035756127" description="Disease resistance R13L4/SHOC-2-like LRR domain-containing protein" evidence="12">
    <location>
        <begin position="25"/>
        <end position="612"/>
    </location>
</feature>
<comment type="subcellular location">
    <subcellularLocation>
        <location evidence="1">Cell membrane</location>
        <topology evidence="1">Single-pass type I membrane protein</topology>
    </subcellularLocation>
</comment>
<organism evidence="14 15">
    <name type="scientific">Brassica cretica</name>
    <name type="common">Mustard</name>
    <dbReference type="NCBI Taxonomy" id="69181"/>
    <lineage>
        <taxon>Eukaryota</taxon>
        <taxon>Viridiplantae</taxon>
        <taxon>Streptophyta</taxon>
        <taxon>Embryophyta</taxon>
        <taxon>Tracheophyta</taxon>
        <taxon>Spermatophyta</taxon>
        <taxon>Magnoliopsida</taxon>
        <taxon>eudicotyledons</taxon>
        <taxon>Gunneridae</taxon>
        <taxon>Pentapetalae</taxon>
        <taxon>rosids</taxon>
        <taxon>malvids</taxon>
        <taxon>Brassicales</taxon>
        <taxon>Brassicaceae</taxon>
        <taxon>Brassiceae</taxon>
        <taxon>Brassica</taxon>
    </lineage>
</organism>
<evidence type="ECO:0000256" key="4">
    <source>
        <dbReference type="ARBA" id="ARBA00022614"/>
    </source>
</evidence>
<feature type="domain" description="Disease resistance R13L4/SHOC-2-like LRR" evidence="13">
    <location>
        <begin position="78"/>
        <end position="179"/>
    </location>
</feature>
<dbReference type="InterPro" id="IPR001611">
    <property type="entry name" value="Leu-rich_rpt"/>
</dbReference>
<evidence type="ECO:0000256" key="6">
    <source>
        <dbReference type="ARBA" id="ARBA00022729"/>
    </source>
</evidence>
<dbReference type="AlphaFoldDB" id="A0A8S9ID33"/>
<dbReference type="GO" id="GO:0005886">
    <property type="term" value="C:plasma membrane"/>
    <property type="evidence" value="ECO:0007669"/>
    <property type="project" value="UniProtKB-SubCell"/>
</dbReference>